<proteinExistence type="predicted"/>
<dbReference type="Pfam" id="PF08892">
    <property type="entry name" value="YqcI_YcgG"/>
    <property type="match status" value="1"/>
</dbReference>
<dbReference type="PANTHER" id="PTHR40045:SF1">
    <property type="entry name" value="YQCI_YCGG FAMILY PROTEIN"/>
    <property type="match status" value="1"/>
</dbReference>
<accession>A0A4R6TQT8</accession>
<reference evidence="1 2" key="1">
    <citation type="submission" date="2019-03" db="EMBL/GenBank/DDBJ databases">
        <title>Genomic Encyclopedia of Type Strains, Phase IV (KMG-IV): sequencing the most valuable type-strain genomes for metagenomic binning, comparative biology and taxonomic classification.</title>
        <authorList>
            <person name="Goeker M."/>
        </authorList>
    </citation>
    <scope>NUCLEOTIDE SEQUENCE [LARGE SCALE GENOMIC DNA]</scope>
    <source>
        <strain evidence="1 2">DSM 28697</strain>
    </source>
</reference>
<protein>
    <recommendedName>
        <fullName evidence="3">YqcI/YcgG family protein</fullName>
    </recommendedName>
</protein>
<keyword evidence="2" id="KW-1185">Reference proteome</keyword>
<dbReference type="PANTHER" id="PTHR40045">
    <property type="entry name" value="YCGG FAMILY PROTEIN"/>
    <property type="match status" value="1"/>
</dbReference>
<dbReference type="Proteomes" id="UP000295632">
    <property type="component" value="Unassembled WGS sequence"/>
</dbReference>
<evidence type="ECO:0008006" key="3">
    <source>
        <dbReference type="Google" id="ProtNLM"/>
    </source>
</evidence>
<gene>
    <name evidence="1" type="ORF">EV213_12724</name>
</gene>
<evidence type="ECO:0000313" key="2">
    <source>
        <dbReference type="Proteomes" id="UP000295632"/>
    </source>
</evidence>
<dbReference type="InterPro" id="IPR014988">
    <property type="entry name" value="Uncharacterised_YqcI/YcgG"/>
</dbReference>
<evidence type="ECO:0000313" key="1">
    <source>
        <dbReference type="EMBL" id="TDQ34127.1"/>
    </source>
</evidence>
<dbReference type="AlphaFoldDB" id="A0A4R6TQT8"/>
<dbReference type="RefSeq" id="WP_243740292.1">
    <property type="nucleotide sequence ID" value="NZ_SNYJ01000027.1"/>
</dbReference>
<dbReference type="EMBL" id="SNYJ01000027">
    <property type="protein sequence ID" value="TDQ34127.1"/>
    <property type="molecule type" value="Genomic_DNA"/>
</dbReference>
<organism evidence="1 2">
    <name type="scientific">Aureibacillus halotolerans</name>
    <dbReference type="NCBI Taxonomy" id="1508390"/>
    <lineage>
        <taxon>Bacteria</taxon>
        <taxon>Bacillati</taxon>
        <taxon>Bacillota</taxon>
        <taxon>Bacilli</taxon>
        <taxon>Bacillales</taxon>
        <taxon>Bacillaceae</taxon>
        <taxon>Aureibacillus</taxon>
    </lineage>
</organism>
<name>A0A4R6TQT8_9BACI</name>
<comment type="caution">
    <text evidence="1">The sequence shown here is derived from an EMBL/GenBank/DDBJ whole genome shotgun (WGS) entry which is preliminary data.</text>
</comment>
<sequence length="251" mass="29520">MRLYSRKIIEAEGLTHAWERDVYDRFQADMLSESAPFPCILGVEGLKRDLLRFCFIPSTHSKDMSLLAAFLRAYVESFRHIGRNTSFVAFFPPDEPQETQAVYEQRFWNVLNELRALDEQDWPSDVPTDPDDPLWEFSFHGEPIFVVCNTPSHELRKSRKSHAFMITFQPRWVFEGIHKHSKAGEVLQTKIRQRLIAYDQVPVHPALGWYGEQTNREWRQYFLRDAQNDEPARCPFHQKRRNVHGGKKGSI</sequence>